<evidence type="ECO:0000313" key="9">
    <source>
        <dbReference type="EMBL" id="KIM30706.1"/>
    </source>
</evidence>
<feature type="repeat" description="TPR" evidence="7">
    <location>
        <begin position="318"/>
        <end position="351"/>
    </location>
</feature>
<dbReference type="InterPro" id="IPR019734">
    <property type="entry name" value="TPR_rpt"/>
</dbReference>
<keyword evidence="1" id="KW-0132">Cell division</keyword>
<dbReference type="EMBL" id="KN824284">
    <property type="protein sequence ID" value="KIM30706.1"/>
    <property type="molecule type" value="Genomic_DNA"/>
</dbReference>
<dbReference type="GO" id="GO:0051301">
    <property type="term" value="P:cell division"/>
    <property type="evidence" value="ECO:0007669"/>
    <property type="project" value="UniProtKB-KW"/>
</dbReference>
<dbReference type="Pfam" id="PF13181">
    <property type="entry name" value="TPR_8"/>
    <property type="match status" value="1"/>
</dbReference>
<keyword evidence="6" id="KW-0131">Cell cycle</keyword>
<proteinExistence type="predicted"/>
<evidence type="ECO:0000256" key="3">
    <source>
        <dbReference type="ARBA" id="ARBA00022776"/>
    </source>
</evidence>
<keyword evidence="2" id="KW-0677">Repeat</keyword>
<accession>A0A0C3BGX0</accession>
<dbReference type="Pfam" id="PF04049">
    <property type="entry name" value="ANAPC8"/>
    <property type="match status" value="1"/>
</dbReference>
<dbReference type="SUPFAM" id="SSF48452">
    <property type="entry name" value="TPR-like"/>
    <property type="match status" value="2"/>
</dbReference>
<evidence type="ECO:0000256" key="2">
    <source>
        <dbReference type="ARBA" id="ARBA00022737"/>
    </source>
</evidence>
<gene>
    <name evidence="9" type="ORF">M408DRAFT_22166</name>
</gene>
<dbReference type="InterPro" id="IPR007192">
    <property type="entry name" value="APC8"/>
</dbReference>
<keyword evidence="3" id="KW-0498">Mitosis</keyword>
<feature type="repeat" description="TPR" evidence="7">
    <location>
        <begin position="386"/>
        <end position="419"/>
    </location>
</feature>
<feature type="domain" description="Cdc23" evidence="8">
    <location>
        <begin position="10"/>
        <end position="250"/>
    </location>
</feature>
<dbReference type="GO" id="GO:0005680">
    <property type="term" value="C:anaphase-promoting complex"/>
    <property type="evidence" value="ECO:0007669"/>
    <property type="project" value="InterPro"/>
</dbReference>
<dbReference type="SMART" id="SM00028">
    <property type="entry name" value="TPR"/>
    <property type="match status" value="6"/>
</dbReference>
<name>A0A0C3BGX0_SERVB</name>
<dbReference type="PANTHER" id="PTHR12558">
    <property type="entry name" value="CELL DIVISION CYCLE 16,23,27"/>
    <property type="match status" value="1"/>
</dbReference>
<evidence type="ECO:0000259" key="8">
    <source>
        <dbReference type="Pfam" id="PF04049"/>
    </source>
</evidence>
<dbReference type="GO" id="GO:0031145">
    <property type="term" value="P:anaphase-promoting complex-dependent catabolic process"/>
    <property type="evidence" value="ECO:0007669"/>
    <property type="project" value="TreeGrafter"/>
</dbReference>
<evidence type="ECO:0000256" key="5">
    <source>
        <dbReference type="ARBA" id="ARBA00022803"/>
    </source>
</evidence>
<dbReference type="HOGENOM" id="CLU_018320_4_1_1"/>
<dbReference type="Gene3D" id="1.25.40.10">
    <property type="entry name" value="Tetratricopeptide repeat domain"/>
    <property type="match status" value="2"/>
</dbReference>
<dbReference type="InterPro" id="IPR011990">
    <property type="entry name" value="TPR-like_helical_dom_sf"/>
</dbReference>
<dbReference type="GO" id="GO:0016567">
    <property type="term" value="P:protein ubiquitination"/>
    <property type="evidence" value="ECO:0007669"/>
    <property type="project" value="TreeGrafter"/>
</dbReference>
<keyword evidence="5 7" id="KW-0802">TPR repeat</keyword>
<dbReference type="PROSITE" id="PS50005">
    <property type="entry name" value="TPR"/>
    <property type="match status" value="3"/>
</dbReference>
<dbReference type="Proteomes" id="UP000054097">
    <property type="component" value="Unassembled WGS sequence"/>
</dbReference>
<reference evidence="9 10" key="1">
    <citation type="submission" date="2014-04" db="EMBL/GenBank/DDBJ databases">
        <authorList>
            <consortium name="DOE Joint Genome Institute"/>
            <person name="Kuo A."/>
            <person name="Zuccaro A."/>
            <person name="Kohler A."/>
            <person name="Nagy L.G."/>
            <person name="Floudas D."/>
            <person name="Copeland A."/>
            <person name="Barry K.W."/>
            <person name="Cichocki N."/>
            <person name="Veneault-Fourrey C."/>
            <person name="LaButti K."/>
            <person name="Lindquist E.A."/>
            <person name="Lipzen A."/>
            <person name="Lundell T."/>
            <person name="Morin E."/>
            <person name="Murat C."/>
            <person name="Sun H."/>
            <person name="Tunlid A."/>
            <person name="Henrissat B."/>
            <person name="Grigoriev I.V."/>
            <person name="Hibbett D.S."/>
            <person name="Martin F."/>
            <person name="Nordberg H.P."/>
            <person name="Cantor M.N."/>
            <person name="Hua S.X."/>
        </authorList>
    </citation>
    <scope>NUCLEOTIDE SEQUENCE [LARGE SCALE GENOMIC DNA]</scope>
    <source>
        <strain evidence="9 10">MAFF 305830</strain>
    </source>
</reference>
<evidence type="ECO:0000313" key="10">
    <source>
        <dbReference type="Proteomes" id="UP000054097"/>
    </source>
</evidence>
<dbReference type="AlphaFoldDB" id="A0A0C3BGX0"/>
<feature type="repeat" description="TPR" evidence="7">
    <location>
        <begin position="352"/>
        <end position="385"/>
    </location>
</feature>
<dbReference type="GO" id="GO:0045842">
    <property type="term" value="P:positive regulation of mitotic metaphase/anaphase transition"/>
    <property type="evidence" value="ECO:0007669"/>
    <property type="project" value="TreeGrafter"/>
</dbReference>
<evidence type="ECO:0000256" key="4">
    <source>
        <dbReference type="ARBA" id="ARBA00022786"/>
    </source>
</evidence>
<keyword evidence="10" id="KW-1185">Reference proteome</keyword>
<sequence>MLALDVQSVASLRAAIDQCNDRGLSAASKWASDLLQYVPEELRVASLDAKPHVFDFDEETARREEDMLRTARGFFWTKEFARASFILKDCKSSKARFLALYTRFLMTEKKAYEDFERVIRKQQSARSGAKDYPRQPQNANIATILAALGPTNDPFLLFLKGLMLRRLTRRAEAIEALVLSLNAYPWNWSAWQLLSRCFNDKHELANIRHLLPVHPTHVMLQIYSGLERQALEEEELGECDRLLNIFPNCPMIIGWKAHALYLLKELEASEQLFDQLLIRDPFRIEGVDIYSAILYVLRKRTKLNKLARRFSGMSRDRPEVCCVIGDHYSIRGEHEKAIKYYRRAVLLDQNCVGAWTLLGHSFVEMKNAHAAIESYRRAIDLAPQDPRAWFGLGQAYALLCMFQYSLHYYQRAVTLKPRDARIWQELSSCYMKVFRQLDAAECLKRALAVASRDEIGIKLKLAGVYEALDDFASASTYHLQYIETCERLGKGIPDYARSCIFVAKHFSSLGTLSEVDMAIGLLKKVATSNAEENQLAKDALPKLEGVKRQLMSSVEV</sequence>
<keyword evidence="4" id="KW-0833">Ubl conjugation pathway</keyword>
<dbReference type="Pfam" id="PF13414">
    <property type="entry name" value="TPR_11"/>
    <property type="match status" value="1"/>
</dbReference>
<dbReference type="OrthoDB" id="10262026at2759"/>
<dbReference type="PANTHER" id="PTHR12558:SF10">
    <property type="entry name" value="CELL DIVISION CYCLE PROTEIN 23 HOMOLOG"/>
    <property type="match status" value="1"/>
</dbReference>
<evidence type="ECO:0000256" key="6">
    <source>
        <dbReference type="ARBA" id="ARBA00023306"/>
    </source>
</evidence>
<evidence type="ECO:0000256" key="1">
    <source>
        <dbReference type="ARBA" id="ARBA00022618"/>
    </source>
</evidence>
<evidence type="ECO:0000256" key="7">
    <source>
        <dbReference type="PROSITE-ProRule" id="PRU00339"/>
    </source>
</evidence>
<protein>
    <recommendedName>
        <fullName evidence="8">Cdc23 domain-containing protein</fullName>
    </recommendedName>
</protein>
<dbReference type="STRING" id="933852.A0A0C3BGX0"/>
<reference evidence="10" key="2">
    <citation type="submission" date="2015-01" db="EMBL/GenBank/DDBJ databases">
        <title>Evolutionary Origins and Diversification of the Mycorrhizal Mutualists.</title>
        <authorList>
            <consortium name="DOE Joint Genome Institute"/>
            <consortium name="Mycorrhizal Genomics Consortium"/>
            <person name="Kohler A."/>
            <person name="Kuo A."/>
            <person name="Nagy L.G."/>
            <person name="Floudas D."/>
            <person name="Copeland A."/>
            <person name="Barry K.W."/>
            <person name="Cichocki N."/>
            <person name="Veneault-Fourrey C."/>
            <person name="LaButti K."/>
            <person name="Lindquist E.A."/>
            <person name="Lipzen A."/>
            <person name="Lundell T."/>
            <person name="Morin E."/>
            <person name="Murat C."/>
            <person name="Riley R."/>
            <person name="Ohm R."/>
            <person name="Sun H."/>
            <person name="Tunlid A."/>
            <person name="Henrissat B."/>
            <person name="Grigoriev I.V."/>
            <person name="Hibbett D.S."/>
            <person name="Martin F."/>
        </authorList>
    </citation>
    <scope>NUCLEOTIDE SEQUENCE [LARGE SCALE GENOMIC DNA]</scope>
    <source>
        <strain evidence="10">MAFF 305830</strain>
    </source>
</reference>
<organism evidence="9 10">
    <name type="scientific">Serendipita vermifera MAFF 305830</name>
    <dbReference type="NCBI Taxonomy" id="933852"/>
    <lineage>
        <taxon>Eukaryota</taxon>
        <taxon>Fungi</taxon>
        <taxon>Dikarya</taxon>
        <taxon>Basidiomycota</taxon>
        <taxon>Agaricomycotina</taxon>
        <taxon>Agaricomycetes</taxon>
        <taxon>Sebacinales</taxon>
        <taxon>Serendipitaceae</taxon>
        <taxon>Serendipita</taxon>
    </lineage>
</organism>